<dbReference type="EMBL" id="JACGWK010000094">
    <property type="protein sequence ID" value="KAL0307552.1"/>
    <property type="molecule type" value="Genomic_DNA"/>
</dbReference>
<reference evidence="1" key="1">
    <citation type="submission" date="2020-06" db="EMBL/GenBank/DDBJ databases">
        <authorList>
            <person name="Li T."/>
            <person name="Hu X."/>
            <person name="Zhang T."/>
            <person name="Song X."/>
            <person name="Zhang H."/>
            <person name="Dai N."/>
            <person name="Sheng W."/>
            <person name="Hou X."/>
            <person name="Wei L."/>
        </authorList>
    </citation>
    <scope>NUCLEOTIDE SEQUENCE</scope>
    <source>
        <strain evidence="1">G01</strain>
        <tissue evidence="1">Leaf</tissue>
    </source>
</reference>
<proteinExistence type="predicted"/>
<accession>A0AAW2KNG6</accession>
<evidence type="ECO:0008006" key="2">
    <source>
        <dbReference type="Google" id="ProtNLM"/>
    </source>
</evidence>
<evidence type="ECO:0000313" key="1">
    <source>
        <dbReference type="EMBL" id="KAL0307552.1"/>
    </source>
</evidence>
<reference evidence="1" key="2">
    <citation type="journal article" date="2024" name="Plant">
        <title>Genomic evolution and insights into agronomic trait innovations of Sesamum species.</title>
        <authorList>
            <person name="Miao H."/>
            <person name="Wang L."/>
            <person name="Qu L."/>
            <person name="Liu H."/>
            <person name="Sun Y."/>
            <person name="Le M."/>
            <person name="Wang Q."/>
            <person name="Wei S."/>
            <person name="Zheng Y."/>
            <person name="Lin W."/>
            <person name="Duan Y."/>
            <person name="Cao H."/>
            <person name="Xiong S."/>
            <person name="Wang X."/>
            <person name="Wei L."/>
            <person name="Li C."/>
            <person name="Ma Q."/>
            <person name="Ju M."/>
            <person name="Zhao R."/>
            <person name="Li G."/>
            <person name="Mu C."/>
            <person name="Tian Q."/>
            <person name="Mei H."/>
            <person name="Zhang T."/>
            <person name="Gao T."/>
            <person name="Zhang H."/>
        </authorList>
    </citation>
    <scope>NUCLEOTIDE SEQUENCE</scope>
    <source>
        <strain evidence="1">G01</strain>
    </source>
</reference>
<sequence>MATELVEKTPMRDTTDDSLLEKDVLFLHPSDHPRMALSSKPMDGTNFLLWTRVVYILLGAKL</sequence>
<protein>
    <recommendedName>
        <fullName evidence="2">Retrotransposon Copia-like N-terminal domain-containing protein</fullName>
    </recommendedName>
</protein>
<comment type="caution">
    <text evidence="1">The sequence shown here is derived from an EMBL/GenBank/DDBJ whole genome shotgun (WGS) entry which is preliminary data.</text>
</comment>
<organism evidence="1">
    <name type="scientific">Sesamum angustifolium</name>
    <dbReference type="NCBI Taxonomy" id="2727405"/>
    <lineage>
        <taxon>Eukaryota</taxon>
        <taxon>Viridiplantae</taxon>
        <taxon>Streptophyta</taxon>
        <taxon>Embryophyta</taxon>
        <taxon>Tracheophyta</taxon>
        <taxon>Spermatophyta</taxon>
        <taxon>Magnoliopsida</taxon>
        <taxon>eudicotyledons</taxon>
        <taxon>Gunneridae</taxon>
        <taxon>Pentapetalae</taxon>
        <taxon>asterids</taxon>
        <taxon>lamiids</taxon>
        <taxon>Lamiales</taxon>
        <taxon>Pedaliaceae</taxon>
        <taxon>Sesamum</taxon>
    </lineage>
</organism>
<gene>
    <name evidence="1" type="ORF">Sangu_3022700</name>
</gene>
<name>A0AAW2KNG6_9LAMI</name>
<dbReference type="AlphaFoldDB" id="A0AAW2KNG6"/>